<dbReference type="EMBL" id="SLWY01000021">
    <property type="protein sequence ID" value="TCO78949.1"/>
    <property type="molecule type" value="Genomic_DNA"/>
</dbReference>
<evidence type="ECO:0000256" key="1">
    <source>
        <dbReference type="SAM" id="Phobius"/>
    </source>
</evidence>
<keyword evidence="1" id="KW-0812">Transmembrane</keyword>
<dbReference type="RefSeq" id="WP_132544967.1">
    <property type="nucleotide sequence ID" value="NZ_SLWY01000021.1"/>
</dbReference>
<feature type="transmembrane region" description="Helical" evidence="1">
    <location>
        <begin position="23"/>
        <end position="48"/>
    </location>
</feature>
<organism evidence="2 3">
    <name type="scientific">Plasticicumulans lactativorans</name>
    <dbReference type="NCBI Taxonomy" id="1133106"/>
    <lineage>
        <taxon>Bacteria</taxon>
        <taxon>Pseudomonadati</taxon>
        <taxon>Pseudomonadota</taxon>
        <taxon>Gammaproteobacteria</taxon>
        <taxon>Candidatus Competibacteraceae</taxon>
        <taxon>Plasticicumulans</taxon>
    </lineage>
</organism>
<keyword evidence="3" id="KW-1185">Reference proteome</keyword>
<sequence>MDHRHVVDCIVVQRLRIGTLFKLNLIGNALFHVPLSTLLGLGSMAGIVDSPLLINNQPVTGFAALLVAIGAGIALTLTFTLIGSVGMFVGLLICSVFRPLRVGFLPLAEEQEQPVPPAAVGAP</sequence>
<feature type="transmembrane region" description="Helical" evidence="1">
    <location>
        <begin position="60"/>
        <end position="93"/>
    </location>
</feature>
<dbReference type="AlphaFoldDB" id="A0A4R2L4Q0"/>
<dbReference type="OrthoDB" id="5739213at2"/>
<evidence type="ECO:0000313" key="2">
    <source>
        <dbReference type="EMBL" id="TCO78949.1"/>
    </source>
</evidence>
<comment type="caution">
    <text evidence="2">The sequence shown here is derived from an EMBL/GenBank/DDBJ whole genome shotgun (WGS) entry which is preliminary data.</text>
</comment>
<protein>
    <submittedName>
        <fullName evidence="2">Uncharacterized protein</fullName>
    </submittedName>
</protein>
<gene>
    <name evidence="2" type="ORF">EV699_12162</name>
</gene>
<accession>A0A4R2L4Q0</accession>
<keyword evidence="1" id="KW-0472">Membrane</keyword>
<reference evidence="2 3" key="1">
    <citation type="submission" date="2019-03" db="EMBL/GenBank/DDBJ databases">
        <title>Genomic Encyclopedia of Type Strains, Phase IV (KMG-IV): sequencing the most valuable type-strain genomes for metagenomic binning, comparative biology and taxonomic classification.</title>
        <authorList>
            <person name="Goeker M."/>
        </authorList>
    </citation>
    <scope>NUCLEOTIDE SEQUENCE [LARGE SCALE GENOMIC DNA]</scope>
    <source>
        <strain evidence="2 3">DSM 25287</strain>
    </source>
</reference>
<name>A0A4R2L4Q0_9GAMM</name>
<dbReference type="Proteomes" id="UP000295765">
    <property type="component" value="Unassembled WGS sequence"/>
</dbReference>
<keyword evidence="1" id="KW-1133">Transmembrane helix</keyword>
<evidence type="ECO:0000313" key="3">
    <source>
        <dbReference type="Proteomes" id="UP000295765"/>
    </source>
</evidence>
<proteinExistence type="predicted"/>